<name>A0ABN8ZHC4_RANTA</name>
<evidence type="ECO:0000313" key="2">
    <source>
        <dbReference type="EMBL" id="CAI9172391.1"/>
    </source>
</evidence>
<feature type="region of interest" description="Disordered" evidence="1">
    <location>
        <begin position="44"/>
        <end position="144"/>
    </location>
</feature>
<accession>A0ABN8ZHC4</accession>
<feature type="region of interest" description="Disordered" evidence="1">
    <location>
        <begin position="158"/>
        <end position="206"/>
    </location>
</feature>
<feature type="compositionally biased region" description="Low complexity" evidence="1">
    <location>
        <begin position="173"/>
        <end position="189"/>
    </location>
</feature>
<proteinExistence type="predicted"/>
<evidence type="ECO:0000313" key="3">
    <source>
        <dbReference type="Proteomes" id="UP001176941"/>
    </source>
</evidence>
<feature type="compositionally biased region" description="Low complexity" evidence="1">
    <location>
        <begin position="72"/>
        <end position="81"/>
    </location>
</feature>
<protein>
    <submittedName>
        <fullName evidence="2">Uncharacterized protein</fullName>
    </submittedName>
</protein>
<feature type="compositionally biased region" description="Basic and acidic residues" evidence="1">
    <location>
        <begin position="120"/>
        <end position="131"/>
    </location>
</feature>
<dbReference type="EMBL" id="OX459968">
    <property type="protein sequence ID" value="CAI9172391.1"/>
    <property type="molecule type" value="Genomic_DNA"/>
</dbReference>
<keyword evidence="3" id="KW-1185">Reference proteome</keyword>
<evidence type="ECO:0000256" key="1">
    <source>
        <dbReference type="SAM" id="MobiDB-lite"/>
    </source>
</evidence>
<dbReference type="Proteomes" id="UP001176941">
    <property type="component" value="Chromosome 32"/>
</dbReference>
<gene>
    <name evidence="2" type="ORF">MRATA1EN1_LOCUS21353</name>
</gene>
<sequence length="206" mass="21394">MPFLALAPGPGSQAPVRPPAAALRTLRPLCLAQPLVCGGQAHPLHRGQWAEPRPREGGELTDTIATEGLSKPRVGPWGRPQQGPPPSSAAQPRPVTFLGSLVEGGWAGSAPGQAAPAQQEARDSGRPREAAQEMVPTHSVTPGDLGLQTLAGLRGSRADISTHSPLPLHRRPPASASPATATRSSQAARETQFEAVPHEMDFEAAG</sequence>
<reference evidence="2" key="1">
    <citation type="submission" date="2023-04" db="EMBL/GenBank/DDBJ databases">
        <authorList>
            <consortium name="ELIXIR-Norway"/>
        </authorList>
    </citation>
    <scope>NUCLEOTIDE SEQUENCE [LARGE SCALE GENOMIC DNA]</scope>
</reference>
<feature type="compositionally biased region" description="Low complexity" evidence="1">
    <location>
        <begin position="108"/>
        <end position="119"/>
    </location>
</feature>
<feature type="compositionally biased region" description="Basic and acidic residues" evidence="1">
    <location>
        <begin position="196"/>
        <end position="206"/>
    </location>
</feature>
<organism evidence="2 3">
    <name type="scientific">Rangifer tarandus platyrhynchus</name>
    <name type="common">Svalbard reindeer</name>
    <dbReference type="NCBI Taxonomy" id="3082113"/>
    <lineage>
        <taxon>Eukaryota</taxon>
        <taxon>Metazoa</taxon>
        <taxon>Chordata</taxon>
        <taxon>Craniata</taxon>
        <taxon>Vertebrata</taxon>
        <taxon>Euteleostomi</taxon>
        <taxon>Mammalia</taxon>
        <taxon>Eutheria</taxon>
        <taxon>Laurasiatheria</taxon>
        <taxon>Artiodactyla</taxon>
        <taxon>Ruminantia</taxon>
        <taxon>Pecora</taxon>
        <taxon>Cervidae</taxon>
        <taxon>Odocoileinae</taxon>
        <taxon>Rangifer</taxon>
    </lineage>
</organism>